<evidence type="ECO:0000256" key="3">
    <source>
        <dbReference type="PROSITE-ProRule" id="PRU00221"/>
    </source>
</evidence>
<comment type="caution">
    <text evidence="4">The sequence shown here is derived from an EMBL/GenBank/DDBJ whole genome shotgun (WGS) entry which is preliminary data.</text>
</comment>
<proteinExistence type="predicted"/>
<dbReference type="SUPFAM" id="SSF50978">
    <property type="entry name" value="WD40 repeat-like"/>
    <property type="match status" value="1"/>
</dbReference>
<evidence type="ECO:0000313" key="5">
    <source>
        <dbReference type="Proteomes" id="UP001152561"/>
    </source>
</evidence>
<dbReference type="PANTHER" id="PTHR44376">
    <property type="entry name" value="TRANSCRIPTIONAL REGULATOR OF FILAMENTOUS GROWTH FLO8"/>
    <property type="match status" value="1"/>
</dbReference>
<dbReference type="InterPro" id="IPR001680">
    <property type="entry name" value="WD40_rpt"/>
</dbReference>
<evidence type="ECO:0000313" key="4">
    <source>
        <dbReference type="EMBL" id="KAJ8540053.1"/>
    </source>
</evidence>
<dbReference type="InterPro" id="IPR019775">
    <property type="entry name" value="WD40_repeat_CS"/>
</dbReference>
<dbReference type="PROSITE" id="PS50082">
    <property type="entry name" value="WD_REPEATS_2"/>
    <property type="match status" value="1"/>
</dbReference>
<dbReference type="InterPro" id="IPR044716">
    <property type="entry name" value="LEUNIG-like"/>
</dbReference>
<dbReference type="InterPro" id="IPR015943">
    <property type="entry name" value="WD40/YVTN_repeat-like_dom_sf"/>
</dbReference>
<dbReference type="Gene3D" id="2.130.10.10">
    <property type="entry name" value="YVTN repeat-like/Quinoprotein amine dehydrogenase"/>
    <property type="match status" value="1"/>
</dbReference>
<name>A0A9Q1R2Y3_9SOLA</name>
<keyword evidence="1 3" id="KW-0853">WD repeat</keyword>
<dbReference type="EMBL" id="JAJAGQ010000016">
    <property type="protein sequence ID" value="KAJ8540053.1"/>
    <property type="molecule type" value="Genomic_DNA"/>
</dbReference>
<evidence type="ECO:0000256" key="2">
    <source>
        <dbReference type="ARBA" id="ARBA00022737"/>
    </source>
</evidence>
<organism evidence="4 5">
    <name type="scientific">Anisodus acutangulus</name>
    <dbReference type="NCBI Taxonomy" id="402998"/>
    <lineage>
        <taxon>Eukaryota</taxon>
        <taxon>Viridiplantae</taxon>
        <taxon>Streptophyta</taxon>
        <taxon>Embryophyta</taxon>
        <taxon>Tracheophyta</taxon>
        <taxon>Spermatophyta</taxon>
        <taxon>Magnoliopsida</taxon>
        <taxon>eudicotyledons</taxon>
        <taxon>Gunneridae</taxon>
        <taxon>Pentapetalae</taxon>
        <taxon>asterids</taxon>
        <taxon>lamiids</taxon>
        <taxon>Solanales</taxon>
        <taxon>Solanaceae</taxon>
        <taxon>Solanoideae</taxon>
        <taxon>Hyoscyameae</taxon>
        <taxon>Anisodus</taxon>
    </lineage>
</organism>
<sequence>MKRSGKQPAVQEKINQLRLQSSDKNSRKRTTPLSSLASVGSFFCIHFLKPFVCCFSWWQIDVIIYVSFKEISNLHATKSKFICCHFNSQGDLLATAGQDRKILIWDLGNDNVNSGEGRAHFVIDIRFRPN</sequence>
<keyword evidence="2" id="KW-0677">Repeat</keyword>
<evidence type="ECO:0000256" key="1">
    <source>
        <dbReference type="ARBA" id="ARBA00022574"/>
    </source>
</evidence>
<dbReference type="GO" id="GO:0003714">
    <property type="term" value="F:transcription corepressor activity"/>
    <property type="evidence" value="ECO:0007669"/>
    <property type="project" value="InterPro"/>
</dbReference>
<dbReference type="Proteomes" id="UP001152561">
    <property type="component" value="Unassembled WGS sequence"/>
</dbReference>
<dbReference type="PROSITE" id="PS00678">
    <property type="entry name" value="WD_REPEATS_1"/>
    <property type="match status" value="1"/>
</dbReference>
<reference evidence="5" key="1">
    <citation type="journal article" date="2023" name="Proc. Natl. Acad. Sci. U.S.A.">
        <title>Genomic and structural basis for evolution of tropane alkaloid biosynthesis.</title>
        <authorList>
            <person name="Wanga Y.-J."/>
            <person name="Taina T."/>
            <person name="Yua J.-Y."/>
            <person name="Lia J."/>
            <person name="Xua B."/>
            <person name="Chenc J."/>
            <person name="D'Auriad J.C."/>
            <person name="Huanga J.-P."/>
            <person name="Huanga S.-X."/>
        </authorList>
    </citation>
    <scope>NUCLEOTIDE SEQUENCE [LARGE SCALE GENOMIC DNA]</scope>
    <source>
        <strain evidence="5">cv. KIB-2019</strain>
    </source>
</reference>
<dbReference type="SMART" id="SM00320">
    <property type="entry name" value="WD40"/>
    <property type="match status" value="1"/>
</dbReference>
<dbReference type="InterPro" id="IPR036322">
    <property type="entry name" value="WD40_repeat_dom_sf"/>
</dbReference>
<gene>
    <name evidence="4" type="ORF">K7X08_026442</name>
</gene>
<keyword evidence="5" id="KW-1185">Reference proteome</keyword>
<dbReference type="AlphaFoldDB" id="A0A9Q1R2Y3"/>
<dbReference type="OrthoDB" id="47802at2759"/>
<accession>A0A9Q1R2Y3</accession>
<dbReference type="PANTHER" id="PTHR44376:SF8">
    <property type="entry name" value="TRANSCRIPTIONAL COREPRESSOR LEUNIG-LIKE"/>
    <property type="match status" value="1"/>
</dbReference>
<feature type="repeat" description="WD" evidence="3">
    <location>
        <begin position="74"/>
        <end position="107"/>
    </location>
</feature>
<protein>
    <submittedName>
        <fullName evidence="4">Uncharacterized protein</fullName>
    </submittedName>
</protein>